<dbReference type="Proteomes" id="UP000029833">
    <property type="component" value="Unassembled WGS sequence"/>
</dbReference>
<keyword evidence="4" id="KW-0808">Transferase</keyword>
<dbReference type="InterPro" id="IPR050469">
    <property type="entry name" value="Diguanylate_Cyclase"/>
</dbReference>
<keyword evidence="4" id="KW-0418">Kinase</keyword>
<keyword evidence="5" id="KW-1185">Reference proteome</keyword>
<dbReference type="Gene3D" id="3.30.70.270">
    <property type="match status" value="1"/>
</dbReference>
<dbReference type="AlphaFoldDB" id="A0A0A0BAJ5"/>
<evidence type="ECO:0000313" key="5">
    <source>
        <dbReference type="Proteomes" id="UP000029833"/>
    </source>
</evidence>
<protein>
    <submittedName>
        <fullName evidence="4">Histidine kinase</fullName>
    </submittedName>
</protein>
<keyword evidence="2" id="KW-0472">Membrane</keyword>
<evidence type="ECO:0000259" key="3">
    <source>
        <dbReference type="PROSITE" id="PS50887"/>
    </source>
</evidence>
<dbReference type="GO" id="GO:1902201">
    <property type="term" value="P:negative regulation of bacterial-type flagellum-dependent cell motility"/>
    <property type="evidence" value="ECO:0007669"/>
    <property type="project" value="TreeGrafter"/>
</dbReference>
<feature type="transmembrane region" description="Helical" evidence="2">
    <location>
        <begin position="186"/>
        <end position="204"/>
    </location>
</feature>
<keyword evidence="2" id="KW-1133">Transmembrane helix</keyword>
<dbReference type="CDD" id="cd01949">
    <property type="entry name" value="GGDEF"/>
    <property type="match status" value="1"/>
</dbReference>
<dbReference type="PROSITE" id="PS50887">
    <property type="entry name" value="GGDEF"/>
    <property type="match status" value="1"/>
</dbReference>
<dbReference type="STRING" id="1408250.Q760_09270"/>
<evidence type="ECO:0000256" key="1">
    <source>
        <dbReference type="SAM" id="MobiDB-lite"/>
    </source>
</evidence>
<organism evidence="4 5">
    <name type="scientific">Cellulomonas cellasea DSM 20118</name>
    <dbReference type="NCBI Taxonomy" id="1408250"/>
    <lineage>
        <taxon>Bacteria</taxon>
        <taxon>Bacillati</taxon>
        <taxon>Actinomycetota</taxon>
        <taxon>Actinomycetes</taxon>
        <taxon>Micrococcales</taxon>
        <taxon>Cellulomonadaceae</taxon>
        <taxon>Cellulomonas</taxon>
    </lineage>
</organism>
<evidence type="ECO:0000256" key="2">
    <source>
        <dbReference type="SAM" id="Phobius"/>
    </source>
</evidence>
<dbReference type="Pfam" id="PF00990">
    <property type="entry name" value="GGDEF"/>
    <property type="match status" value="1"/>
</dbReference>
<name>A0A0A0BAJ5_9CELL</name>
<dbReference type="InterPro" id="IPR029787">
    <property type="entry name" value="Nucleotide_cyclase"/>
</dbReference>
<dbReference type="GO" id="GO:0016301">
    <property type="term" value="F:kinase activity"/>
    <property type="evidence" value="ECO:0007669"/>
    <property type="project" value="UniProtKB-KW"/>
</dbReference>
<reference evidence="4 5" key="1">
    <citation type="submission" date="2013-10" db="EMBL/GenBank/DDBJ databases">
        <authorList>
            <person name="Wang G."/>
            <person name="Zhuang W."/>
        </authorList>
    </citation>
    <scope>NUCLEOTIDE SEQUENCE [LARGE SCALE GENOMIC DNA]</scope>
    <source>
        <strain evidence="4 5">DSM 20118</strain>
    </source>
</reference>
<dbReference type="PANTHER" id="PTHR45138">
    <property type="entry name" value="REGULATORY COMPONENTS OF SENSORY TRANSDUCTION SYSTEM"/>
    <property type="match status" value="1"/>
</dbReference>
<feature type="domain" description="GGDEF" evidence="3">
    <location>
        <begin position="286"/>
        <end position="417"/>
    </location>
</feature>
<sequence>MAPLTGRPVDVSGADVDARPPRSISHDLRTVPDVDDPPAASPRTSRGDAAPKTWSDAPGSRWGDVRTHELLGPRDAVAAGRTASVMCLAGGVATVALETLPQVLGDYRGSATSAAWTVVGALLMFGLALLLRRRPEIVPGPTYTALCLVALAVNTTTSNLTGNSTFGGLAWFMFPVIFAAAHLRRLVAWTVAGLALVGSSTIILSTQPSGSAAADLASMTAVVVMTTAALLAAVRHQDRLVRRLNEVASSDSLTGLATRRVLEQAVELLRTEAGTTAQRRSAEPAAGAGLVLVDLDRFKELNDSHGHPVGDAALVHVARLVRSVVRSGDTVARIGGDELAILLRGSRAGVVERARAVHAVVRDTPFTARAREIPMTVSIGVAHTLEPGGLDRLYAAADAALYEAKVAGRDRVVVADVDPGGIEHR</sequence>
<gene>
    <name evidence="4" type="ORF">Q760_09270</name>
</gene>
<feature type="compositionally biased region" description="Basic and acidic residues" evidence="1">
    <location>
        <begin position="16"/>
        <end position="32"/>
    </location>
</feature>
<dbReference type="NCBIfam" id="TIGR00254">
    <property type="entry name" value="GGDEF"/>
    <property type="match status" value="1"/>
</dbReference>
<comment type="caution">
    <text evidence="4">The sequence shown here is derived from an EMBL/GenBank/DDBJ whole genome shotgun (WGS) entry which is preliminary data.</text>
</comment>
<keyword evidence="2" id="KW-0812">Transmembrane</keyword>
<dbReference type="EMBL" id="AXNT01000023">
    <property type="protein sequence ID" value="KGM03142.1"/>
    <property type="molecule type" value="Genomic_DNA"/>
</dbReference>
<dbReference type="GO" id="GO:0043709">
    <property type="term" value="P:cell adhesion involved in single-species biofilm formation"/>
    <property type="evidence" value="ECO:0007669"/>
    <property type="project" value="TreeGrafter"/>
</dbReference>
<feature type="transmembrane region" description="Helical" evidence="2">
    <location>
        <begin position="137"/>
        <end position="154"/>
    </location>
</feature>
<dbReference type="GO" id="GO:0052621">
    <property type="term" value="F:diguanylate cyclase activity"/>
    <property type="evidence" value="ECO:0007669"/>
    <property type="project" value="TreeGrafter"/>
</dbReference>
<dbReference type="SUPFAM" id="SSF55073">
    <property type="entry name" value="Nucleotide cyclase"/>
    <property type="match status" value="1"/>
</dbReference>
<dbReference type="SMART" id="SM00267">
    <property type="entry name" value="GGDEF"/>
    <property type="match status" value="1"/>
</dbReference>
<feature type="transmembrane region" description="Helical" evidence="2">
    <location>
        <begin position="216"/>
        <end position="234"/>
    </location>
</feature>
<proteinExistence type="predicted"/>
<dbReference type="InterPro" id="IPR043128">
    <property type="entry name" value="Rev_trsase/Diguanyl_cyclase"/>
</dbReference>
<dbReference type="PANTHER" id="PTHR45138:SF9">
    <property type="entry name" value="DIGUANYLATE CYCLASE DGCM-RELATED"/>
    <property type="match status" value="1"/>
</dbReference>
<feature type="transmembrane region" description="Helical" evidence="2">
    <location>
        <begin position="160"/>
        <end position="179"/>
    </location>
</feature>
<feature type="transmembrane region" description="Helical" evidence="2">
    <location>
        <begin position="109"/>
        <end position="130"/>
    </location>
</feature>
<evidence type="ECO:0000313" key="4">
    <source>
        <dbReference type="EMBL" id="KGM03142.1"/>
    </source>
</evidence>
<dbReference type="InterPro" id="IPR000160">
    <property type="entry name" value="GGDEF_dom"/>
</dbReference>
<dbReference type="GO" id="GO:0005886">
    <property type="term" value="C:plasma membrane"/>
    <property type="evidence" value="ECO:0007669"/>
    <property type="project" value="TreeGrafter"/>
</dbReference>
<accession>A0A0A0BAJ5</accession>
<feature type="region of interest" description="Disordered" evidence="1">
    <location>
        <begin position="1"/>
        <end position="62"/>
    </location>
</feature>